<protein>
    <submittedName>
        <fullName evidence="3">Uncharacterized protein LOC136078755</fullName>
    </submittedName>
    <submittedName>
        <fullName evidence="4">Uncharacterized protein LOC136078756</fullName>
    </submittedName>
</protein>
<name>A0ABM4BNG4_HYDVU</name>
<dbReference type="PROSITE" id="PS50164">
    <property type="entry name" value="GIY_YIG"/>
    <property type="match status" value="1"/>
</dbReference>
<dbReference type="RefSeq" id="XP_065650626.1">
    <property type="nucleotide sequence ID" value="XM_065794554.1"/>
</dbReference>
<sequence length="734" mass="85541">MNDVKKLQNFLKCKLNEEDYIKLEQITEKSRESMFVKSKERLIKKFNILQSEHANGKDIARKTTKYKKDAVLNLCDTDISISHNDFLNLGPNFVPSLKSIPYMDIITTTESSALKLEYNNKVENAQNLRKNVLRILKTEKKINNNLTKEQRISFREIKNDETIAIYPFDKGTGFVRIEHSKALEKIREQIGPTKIISEDPTASYAAKIRRFLSKLNKKQRFSKEEYEKIYPSDPIPPRMYGVIKAHKPEKSYPMRIIISTIGTPNHGISEFLVKIIQPVLNENPTRLKNSFDFIKKAENWNVANNDIQVSYDVVNLYPSIPLKEATVILLEQLSNNLSYKNLTKLSIPEIKQLIELCLYQCYFHWNNEIHVMENSGPIGLSFMVVLAESFLQFHENNAIKMALTQNPALNLKSFLRYVDDSHARFPNIKQAKQFQDILNQQHPAIQYTIEVENETKTLNFLDITITNNTLGKYEYKVYRKEAITNIQIKPHSNHDPNILTAIFKGFLHRAYSICSKHHLQNEINFLIDMFIENGYDEKLLRNITHQFHQKRQNKNKIPSECNNLPVVSLPWVPGLSPKLRKIFRKAGYRAVFKSNPNLRSLLTSKNKTKLPSNSQPGTYIIKCNCSKVYIGETKMQVSTRMHQHQKSINENKPNQSALAYHKTFCKENIIWEKTRTLKVENKKFERKIREALEIQNNMCSARNGGINLDEGQYVKTMFWTPFLKFKNQKKPFNR</sequence>
<evidence type="ECO:0000313" key="2">
    <source>
        <dbReference type="Proteomes" id="UP001652625"/>
    </source>
</evidence>
<evidence type="ECO:0000259" key="1">
    <source>
        <dbReference type="PROSITE" id="PS50164"/>
    </source>
</evidence>
<evidence type="ECO:0000313" key="4">
    <source>
        <dbReference type="RefSeq" id="XP_065650626.1"/>
    </source>
</evidence>
<gene>
    <name evidence="4" type="primary">LOC136078756</name>
    <name evidence="3" type="synonym">LOC136078755</name>
</gene>
<feature type="domain" description="GIY-YIG" evidence="1">
    <location>
        <begin position="614"/>
        <end position="694"/>
    </location>
</feature>
<keyword evidence="2" id="KW-1185">Reference proteome</keyword>
<organism evidence="2 4">
    <name type="scientific">Hydra vulgaris</name>
    <name type="common">Hydra</name>
    <name type="synonym">Hydra attenuata</name>
    <dbReference type="NCBI Taxonomy" id="6087"/>
    <lineage>
        <taxon>Eukaryota</taxon>
        <taxon>Metazoa</taxon>
        <taxon>Cnidaria</taxon>
        <taxon>Hydrozoa</taxon>
        <taxon>Hydroidolina</taxon>
        <taxon>Anthoathecata</taxon>
        <taxon>Aplanulata</taxon>
        <taxon>Hydridae</taxon>
        <taxon>Hydra</taxon>
    </lineage>
</organism>
<dbReference type="PANTHER" id="PTHR21301">
    <property type="entry name" value="REVERSE TRANSCRIPTASE"/>
    <property type="match status" value="1"/>
</dbReference>
<dbReference type="Pfam" id="PF26215">
    <property type="entry name" value="HTH_animal"/>
    <property type="match status" value="1"/>
</dbReference>
<evidence type="ECO:0000313" key="3">
    <source>
        <dbReference type="RefSeq" id="XP_065650625.1"/>
    </source>
</evidence>
<dbReference type="InterPro" id="IPR000305">
    <property type="entry name" value="GIY-YIG_endonuc"/>
</dbReference>
<dbReference type="RefSeq" id="XP_065650625.1">
    <property type="nucleotide sequence ID" value="XM_065794553.1"/>
</dbReference>
<accession>A0ABM4BNG4</accession>
<reference evidence="3 4" key="1">
    <citation type="submission" date="2025-05" db="UniProtKB">
        <authorList>
            <consortium name="RefSeq"/>
        </authorList>
    </citation>
    <scope>IDENTIFICATION</scope>
</reference>
<dbReference type="Proteomes" id="UP001652625">
    <property type="component" value="Chromosome 03"/>
</dbReference>
<dbReference type="PANTHER" id="PTHR21301:SF10">
    <property type="entry name" value="REVERSE TRANSCRIPTASE DOMAIN-CONTAINING PROTEIN"/>
    <property type="match status" value="1"/>
</dbReference>
<proteinExistence type="predicted"/>
<dbReference type="GeneID" id="136078756"/>
<dbReference type="InterPro" id="IPR058912">
    <property type="entry name" value="HTH_animal"/>
</dbReference>